<dbReference type="InterPro" id="IPR002104">
    <property type="entry name" value="Integrase_catalytic"/>
</dbReference>
<feature type="domain" description="Tyr recombinase" evidence="6">
    <location>
        <begin position="159"/>
        <end position="355"/>
    </location>
</feature>
<dbReference type="Pfam" id="PF00589">
    <property type="entry name" value="Phage_integrase"/>
    <property type="match status" value="1"/>
</dbReference>
<evidence type="ECO:0000256" key="5">
    <source>
        <dbReference type="PROSITE-ProRule" id="PRU01248"/>
    </source>
</evidence>
<keyword evidence="3 5" id="KW-0238">DNA-binding</keyword>
<dbReference type="Gene3D" id="1.10.443.10">
    <property type="entry name" value="Intergrase catalytic core"/>
    <property type="match status" value="1"/>
</dbReference>
<dbReference type="InterPro" id="IPR010998">
    <property type="entry name" value="Integrase_recombinase_N"/>
</dbReference>
<dbReference type="Proteomes" id="UP001519363">
    <property type="component" value="Unassembled WGS sequence"/>
</dbReference>
<accession>A0ABS5AMC5</accession>
<comment type="caution">
    <text evidence="8">The sequence shown here is derived from an EMBL/GenBank/DDBJ whole genome shotgun (WGS) entry which is preliminary data.</text>
</comment>
<dbReference type="SUPFAM" id="SSF56349">
    <property type="entry name" value="DNA breaking-rejoining enzymes"/>
    <property type="match status" value="1"/>
</dbReference>
<dbReference type="Gene3D" id="1.10.150.130">
    <property type="match status" value="1"/>
</dbReference>
<dbReference type="PROSITE" id="PS51898">
    <property type="entry name" value="TYR_RECOMBINASE"/>
    <property type="match status" value="1"/>
</dbReference>
<keyword evidence="4" id="KW-0233">DNA recombination</keyword>
<dbReference type="PROSITE" id="PS51900">
    <property type="entry name" value="CB"/>
    <property type="match status" value="1"/>
</dbReference>
<dbReference type="EMBL" id="JAGIOO010000001">
    <property type="protein sequence ID" value="MBP2477719.1"/>
    <property type="molecule type" value="Genomic_DNA"/>
</dbReference>
<protein>
    <submittedName>
        <fullName evidence="8">Integrase</fullName>
    </submittedName>
</protein>
<evidence type="ECO:0000313" key="9">
    <source>
        <dbReference type="Proteomes" id="UP001519363"/>
    </source>
</evidence>
<dbReference type="InterPro" id="IPR044068">
    <property type="entry name" value="CB"/>
</dbReference>
<gene>
    <name evidence="8" type="ORF">JOF53_006591</name>
</gene>
<sequence>MAWVEKRGDGFRVRYRLDDGTLFTEPGFADRNEAENRAADIESDQRRHRFVDPRLAQTTIDEWIRQWSDAHHVAEVTWTTYDSHIRNHILPLWSGTALGDIARIEVKGWVNKKLRAKLSDKSAQDILVLFSMILGEAVDEGLIGANPCRKLRITFDDPPERPHATAAEVPTLAGRMAPDAGLMTVVDAYTGLRWGELAGLQWIRTYLEEEPRIEVDPKFGALHEVNGKLELGPPKTSSSARPVHLPPFLVTLLTEHRERNPDARFVFTGADGGLHRRSNFRRRSWRPALAGDKKKGWKPLNQEMHFHDLRHTHVTWLIEDRVPRILRLERMGHKRKDIDDDYSHVTDPMVERMLESLQRRWERHGDWAWRHGPVDEPDAA</sequence>
<evidence type="ECO:0000256" key="1">
    <source>
        <dbReference type="ARBA" id="ARBA00008857"/>
    </source>
</evidence>
<evidence type="ECO:0000256" key="2">
    <source>
        <dbReference type="ARBA" id="ARBA00022908"/>
    </source>
</evidence>
<dbReference type="InterPro" id="IPR050808">
    <property type="entry name" value="Phage_Integrase"/>
</dbReference>
<dbReference type="Pfam" id="PF14659">
    <property type="entry name" value="Phage_int_SAM_3"/>
    <property type="match status" value="1"/>
</dbReference>
<evidence type="ECO:0000259" key="6">
    <source>
        <dbReference type="PROSITE" id="PS51898"/>
    </source>
</evidence>
<dbReference type="PANTHER" id="PTHR30629:SF2">
    <property type="entry name" value="PROPHAGE INTEGRASE INTS-RELATED"/>
    <property type="match status" value="1"/>
</dbReference>
<proteinExistence type="inferred from homology"/>
<dbReference type="InterPro" id="IPR011010">
    <property type="entry name" value="DNA_brk_join_enz"/>
</dbReference>
<dbReference type="InterPro" id="IPR013762">
    <property type="entry name" value="Integrase-like_cat_sf"/>
</dbReference>
<organism evidence="8 9">
    <name type="scientific">Crossiella equi</name>
    <dbReference type="NCBI Taxonomy" id="130796"/>
    <lineage>
        <taxon>Bacteria</taxon>
        <taxon>Bacillati</taxon>
        <taxon>Actinomycetota</taxon>
        <taxon>Actinomycetes</taxon>
        <taxon>Pseudonocardiales</taxon>
        <taxon>Pseudonocardiaceae</taxon>
        <taxon>Crossiella</taxon>
    </lineage>
</organism>
<reference evidence="8 9" key="1">
    <citation type="submission" date="2021-03" db="EMBL/GenBank/DDBJ databases">
        <title>Sequencing the genomes of 1000 actinobacteria strains.</title>
        <authorList>
            <person name="Klenk H.-P."/>
        </authorList>
    </citation>
    <scope>NUCLEOTIDE SEQUENCE [LARGE SCALE GENOMIC DNA]</scope>
    <source>
        <strain evidence="8 9">DSM 44580</strain>
    </source>
</reference>
<comment type="similarity">
    <text evidence="1">Belongs to the 'phage' integrase family.</text>
</comment>
<feature type="domain" description="Core-binding (CB)" evidence="7">
    <location>
        <begin position="58"/>
        <end position="138"/>
    </location>
</feature>
<evidence type="ECO:0000256" key="4">
    <source>
        <dbReference type="ARBA" id="ARBA00023172"/>
    </source>
</evidence>
<keyword evidence="2" id="KW-0229">DNA integration</keyword>
<evidence type="ECO:0000256" key="3">
    <source>
        <dbReference type="ARBA" id="ARBA00023125"/>
    </source>
</evidence>
<dbReference type="PANTHER" id="PTHR30629">
    <property type="entry name" value="PROPHAGE INTEGRASE"/>
    <property type="match status" value="1"/>
</dbReference>
<evidence type="ECO:0000259" key="7">
    <source>
        <dbReference type="PROSITE" id="PS51900"/>
    </source>
</evidence>
<evidence type="ECO:0000313" key="8">
    <source>
        <dbReference type="EMBL" id="MBP2477719.1"/>
    </source>
</evidence>
<name>A0ABS5AMC5_9PSEU</name>
<dbReference type="InterPro" id="IPR004107">
    <property type="entry name" value="Integrase_SAM-like_N"/>
</dbReference>
<dbReference type="RefSeq" id="WP_158103667.1">
    <property type="nucleotide sequence ID" value="NZ_JAGIOO010000001.1"/>
</dbReference>
<keyword evidence="9" id="KW-1185">Reference proteome</keyword>